<dbReference type="GO" id="GO:0016747">
    <property type="term" value="F:acyltransferase activity, transferring groups other than amino-acyl groups"/>
    <property type="evidence" value="ECO:0007669"/>
    <property type="project" value="InterPro"/>
</dbReference>
<dbReference type="Proteomes" id="UP000588586">
    <property type="component" value="Unassembled WGS sequence"/>
</dbReference>
<dbReference type="AlphaFoldDB" id="A0A849HS93"/>
<dbReference type="EMBL" id="JABEPQ010000004">
    <property type="protein sequence ID" value="NNM47467.1"/>
    <property type="molecule type" value="Genomic_DNA"/>
</dbReference>
<dbReference type="RefSeq" id="WP_171244603.1">
    <property type="nucleotide sequence ID" value="NZ_JABEPQ010000004.1"/>
</dbReference>
<evidence type="ECO:0000313" key="3">
    <source>
        <dbReference type="Proteomes" id="UP000588586"/>
    </source>
</evidence>
<dbReference type="PROSITE" id="PS51186">
    <property type="entry name" value="GNAT"/>
    <property type="match status" value="1"/>
</dbReference>
<feature type="domain" description="N-acetyltransferase" evidence="1">
    <location>
        <begin position="3"/>
        <end position="158"/>
    </location>
</feature>
<dbReference type="Gene3D" id="3.40.630.30">
    <property type="match status" value="1"/>
</dbReference>
<evidence type="ECO:0000259" key="1">
    <source>
        <dbReference type="PROSITE" id="PS51186"/>
    </source>
</evidence>
<accession>A0A849HS93</accession>
<reference evidence="2 3" key="1">
    <citation type="submission" date="2020-04" db="EMBL/GenBank/DDBJ databases">
        <title>Knoellia sp. isolate from air conditioner.</title>
        <authorList>
            <person name="Chea S."/>
            <person name="Kim D.-U."/>
        </authorList>
    </citation>
    <scope>NUCLEOTIDE SEQUENCE [LARGE SCALE GENOMIC DNA]</scope>
    <source>
        <strain evidence="2 3">DB2414S</strain>
    </source>
</reference>
<keyword evidence="3" id="KW-1185">Reference proteome</keyword>
<protein>
    <submittedName>
        <fullName evidence="2">GNAT family N-acetyltransferase</fullName>
    </submittedName>
</protein>
<organism evidence="2 3">
    <name type="scientific">Knoellia koreensis</name>
    <dbReference type="NCBI Taxonomy" id="2730921"/>
    <lineage>
        <taxon>Bacteria</taxon>
        <taxon>Bacillati</taxon>
        <taxon>Actinomycetota</taxon>
        <taxon>Actinomycetes</taxon>
        <taxon>Micrococcales</taxon>
        <taxon>Intrasporangiaceae</taxon>
        <taxon>Knoellia</taxon>
    </lineage>
</organism>
<comment type="caution">
    <text evidence="2">The sequence shown here is derived from an EMBL/GenBank/DDBJ whole genome shotgun (WGS) entry which is preliminary data.</text>
</comment>
<evidence type="ECO:0000313" key="2">
    <source>
        <dbReference type="EMBL" id="NNM47467.1"/>
    </source>
</evidence>
<name>A0A849HS93_9MICO</name>
<proteinExistence type="predicted"/>
<dbReference type="SUPFAM" id="SSF55729">
    <property type="entry name" value="Acyl-CoA N-acyltransferases (Nat)"/>
    <property type="match status" value="1"/>
</dbReference>
<dbReference type="InterPro" id="IPR000182">
    <property type="entry name" value="GNAT_dom"/>
</dbReference>
<keyword evidence="2" id="KW-0808">Transferase</keyword>
<dbReference type="CDD" id="cd04301">
    <property type="entry name" value="NAT_SF"/>
    <property type="match status" value="1"/>
</dbReference>
<sequence length="158" mass="17211">MDTQLRPATLADADALVRMRAVMFAVMGASPEQIDAAPWREAAAAWFRTHLPSPDFRAVVAEVDGQVVASACGQRTPLTPSPFIVSGSVGLLFNVATDRAHRGRGLASACTDAVLHWFDTETDVQRVDLFATDLGRPIYEARGFVDCAEPAMRRNRPR</sequence>
<gene>
    <name evidence="2" type="ORF">HJG52_15830</name>
</gene>
<dbReference type="Pfam" id="PF00583">
    <property type="entry name" value="Acetyltransf_1"/>
    <property type="match status" value="1"/>
</dbReference>
<dbReference type="InterPro" id="IPR016181">
    <property type="entry name" value="Acyl_CoA_acyltransferase"/>
</dbReference>